<reference evidence="17" key="1">
    <citation type="submission" date="2014-08" db="EMBL/GenBank/DDBJ databases">
        <authorList>
            <person name="Sharma Rahul"/>
            <person name="Thines Marco"/>
        </authorList>
    </citation>
    <scope>NUCLEOTIDE SEQUENCE</scope>
</reference>
<dbReference type="InterPro" id="IPR036738">
    <property type="entry name" value="FRB_sf"/>
</dbReference>
<dbReference type="InterPro" id="IPR003152">
    <property type="entry name" value="FATC_dom"/>
</dbReference>
<dbReference type="PROSITE" id="PS50290">
    <property type="entry name" value="PI3_4_KINASE_3"/>
    <property type="match status" value="1"/>
</dbReference>
<dbReference type="InterPro" id="IPR016024">
    <property type="entry name" value="ARM-type_fold"/>
</dbReference>
<dbReference type="GO" id="GO:0004674">
    <property type="term" value="F:protein serine/threonine kinase activity"/>
    <property type="evidence" value="ECO:0007669"/>
    <property type="project" value="UniProtKB-KW"/>
</dbReference>
<dbReference type="GO" id="GO:1901992">
    <property type="term" value="P:positive regulation of mitotic cell cycle phase transition"/>
    <property type="evidence" value="ECO:0007669"/>
    <property type="project" value="UniProtKB-ARBA"/>
</dbReference>
<evidence type="ECO:0000256" key="12">
    <source>
        <dbReference type="RuleBase" id="RU364109"/>
    </source>
</evidence>
<dbReference type="Gene3D" id="1.25.40.10">
    <property type="entry name" value="Tetratricopeptide repeat domain"/>
    <property type="match status" value="1"/>
</dbReference>
<dbReference type="InterPro" id="IPR018936">
    <property type="entry name" value="PI3/4_kinase_CS"/>
</dbReference>
<dbReference type="Pfam" id="PF11865">
    <property type="entry name" value="mTOR_dom"/>
    <property type="match status" value="1"/>
</dbReference>
<evidence type="ECO:0000256" key="10">
    <source>
        <dbReference type="ARBA" id="ARBA00047899"/>
    </source>
</evidence>
<keyword evidence="8" id="KW-0469">Meiosis</keyword>
<dbReference type="InterPro" id="IPR057564">
    <property type="entry name" value="HEAT_ATR"/>
</dbReference>
<keyword evidence="5 12" id="KW-0547">Nucleotide-binding</keyword>
<dbReference type="GO" id="GO:0005524">
    <property type="term" value="F:ATP binding"/>
    <property type="evidence" value="ECO:0007669"/>
    <property type="project" value="UniProtKB-KW"/>
</dbReference>
<dbReference type="Gene3D" id="1.10.1070.11">
    <property type="entry name" value="Phosphatidylinositol 3-/4-kinase, catalytic domain"/>
    <property type="match status" value="1"/>
</dbReference>
<dbReference type="GO" id="GO:0005737">
    <property type="term" value="C:cytoplasm"/>
    <property type="evidence" value="ECO:0007669"/>
    <property type="project" value="TreeGrafter"/>
</dbReference>
<feature type="region of interest" description="Disordered" evidence="13">
    <location>
        <begin position="2277"/>
        <end position="2301"/>
    </location>
</feature>
<keyword evidence="7 12" id="KW-0067">ATP-binding</keyword>
<dbReference type="SMART" id="SM01345">
    <property type="entry name" value="Rapamycin_bind"/>
    <property type="match status" value="1"/>
</dbReference>
<comment type="similarity">
    <text evidence="1 12">Belongs to the PI3/PI4-kinase family.</text>
</comment>
<dbReference type="Pfam" id="PF00454">
    <property type="entry name" value="PI3_PI4_kinase"/>
    <property type="match status" value="1"/>
</dbReference>
<evidence type="ECO:0000259" key="15">
    <source>
        <dbReference type="PROSITE" id="PS51189"/>
    </source>
</evidence>
<dbReference type="GO" id="GO:0016242">
    <property type="term" value="P:negative regulation of macroautophagy"/>
    <property type="evidence" value="ECO:0007669"/>
    <property type="project" value="TreeGrafter"/>
</dbReference>
<dbReference type="InterPro" id="IPR011009">
    <property type="entry name" value="Kinase-like_dom_sf"/>
</dbReference>
<dbReference type="EMBL" id="LN483142">
    <property type="protein sequence ID" value="CED82928.1"/>
    <property type="molecule type" value="Genomic_DNA"/>
</dbReference>
<dbReference type="FunFam" id="3.30.1010.10:FF:000004">
    <property type="entry name" value="Serine/threonine-protein kinase TOR"/>
    <property type="match status" value="1"/>
</dbReference>
<evidence type="ECO:0000259" key="16">
    <source>
        <dbReference type="PROSITE" id="PS51190"/>
    </source>
</evidence>
<evidence type="ECO:0000256" key="1">
    <source>
        <dbReference type="ARBA" id="ARBA00011031"/>
    </source>
</evidence>
<dbReference type="InterPro" id="IPR011989">
    <property type="entry name" value="ARM-like"/>
</dbReference>
<dbReference type="PANTHER" id="PTHR11139">
    <property type="entry name" value="ATAXIA TELANGIECTASIA MUTATED ATM -RELATED"/>
    <property type="match status" value="1"/>
</dbReference>
<dbReference type="Gene3D" id="1.20.120.150">
    <property type="entry name" value="FKBP12-rapamycin binding domain"/>
    <property type="match status" value="1"/>
</dbReference>
<dbReference type="GO" id="GO:0000785">
    <property type="term" value="C:chromatin"/>
    <property type="evidence" value="ECO:0007669"/>
    <property type="project" value="UniProtKB-ARBA"/>
</dbReference>
<dbReference type="EC" id="2.7.11.1" evidence="12"/>
<dbReference type="SUPFAM" id="SSF47212">
    <property type="entry name" value="FKBP12-rapamycin-binding domain of FKBP-rapamycin-associated protein (FRAP)"/>
    <property type="match status" value="1"/>
</dbReference>
<dbReference type="Pfam" id="PF08771">
    <property type="entry name" value="FRB_dom"/>
    <property type="match status" value="1"/>
</dbReference>
<dbReference type="Pfam" id="PF02259">
    <property type="entry name" value="FAT"/>
    <property type="match status" value="1"/>
</dbReference>
<dbReference type="GO" id="GO:0051321">
    <property type="term" value="P:meiotic cell cycle"/>
    <property type="evidence" value="ECO:0007669"/>
    <property type="project" value="UniProtKB-KW"/>
</dbReference>
<evidence type="ECO:0000313" key="17">
    <source>
        <dbReference type="EMBL" id="CED82928.1"/>
    </source>
</evidence>
<dbReference type="SMART" id="SM01343">
    <property type="entry name" value="FATC"/>
    <property type="match status" value="1"/>
</dbReference>
<dbReference type="Pfam" id="PF23593">
    <property type="entry name" value="HEAT_ATR"/>
    <property type="match status" value="1"/>
</dbReference>
<comment type="catalytic activity">
    <reaction evidence="11">
        <text>L-seryl-[protein] + ATP = O-phospho-L-seryl-[protein] + ADP + H(+)</text>
        <dbReference type="Rhea" id="RHEA:17989"/>
        <dbReference type="Rhea" id="RHEA-COMP:9863"/>
        <dbReference type="Rhea" id="RHEA-COMP:11604"/>
        <dbReference type="ChEBI" id="CHEBI:15378"/>
        <dbReference type="ChEBI" id="CHEBI:29999"/>
        <dbReference type="ChEBI" id="CHEBI:30616"/>
        <dbReference type="ChEBI" id="CHEBI:83421"/>
        <dbReference type="ChEBI" id="CHEBI:456216"/>
        <dbReference type="EC" id="2.7.11.1"/>
    </reaction>
</comment>
<dbReference type="GO" id="GO:0031137">
    <property type="term" value="P:regulation of conjugation with cellular fusion"/>
    <property type="evidence" value="ECO:0007669"/>
    <property type="project" value="UniProtKB-ARBA"/>
</dbReference>
<dbReference type="CDD" id="cd05169">
    <property type="entry name" value="PIKKc_TOR"/>
    <property type="match status" value="1"/>
</dbReference>
<dbReference type="InterPro" id="IPR036940">
    <property type="entry name" value="PI3/4_kinase_cat_sf"/>
</dbReference>
<dbReference type="Pfam" id="PF02260">
    <property type="entry name" value="FATC"/>
    <property type="match status" value="1"/>
</dbReference>
<evidence type="ECO:0000256" key="9">
    <source>
        <dbReference type="ARBA" id="ARBA00023306"/>
    </source>
</evidence>
<keyword evidence="2 12" id="KW-0723">Serine/threonine-protein kinase</keyword>
<feature type="domain" description="FATC" evidence="16">
    <location>
        <begin position="2346"/>
        <end position="2378"/>
    </location>
</feature>
<sequence length="2378" mass="268960">MATSASSQLEVFGDLFLELRKTRTDEERRVAAVKLREFCVEEYSGEERCKLLWVEVVQKLFALPHDQAREEKLAVLAGMIELTGSAQLPVTPQVLLRIHGFFFRKQVEEYFSRKDMDVTAATCRLVGFIALKGQRSTEILSLLSTEIQRIVDIMRGENPGLGGTDISRHLMLARELAVEAPSIVQPYVPKILQSIWTSLRDTRPILRERAALLVSKCFQIYNITPLASRDSRPRLESYEHMRQEARNGLGIGTPEAIHGSLLVYQELFDHGEMFMNAHYYNICELILQNKEHKDAIIRKTVIALIPHMASYDPQSFVAENGGPSGSSFLATSMRYLLSQLKKPEKALAFLSIGHVADKVGTEMKGFLDAILTAIKEGLAMRGKKNAPPEDPIFQCIGMLAKAFGPILTKHMHDLLDLMFASGLGEPLCQALVVTADSIKPLQRTIQDRLLEMLSMILSGKPYRALGAPPKRANIASVTWDMAALQTTGPGGQSQETIALALRTLSSFEFGGHVLNEFVRDCVLPYLEDDSLEVRSVAAMTCCRLFSRDPICFQTSAHSIEIMSEVLEKLLTVGIADPDYRIRQIVLEELSEKFDRHLAQADNVRTIFIALNDTSFINRVLAIRIIGRLALHNPAYVMPSLRKVLIQMISNLEFSTKSRQKEETTRLLCLLVEASPSLIVNYTEELLDVLLRVAHDETTTPIVAASVVTCLGELARVAGENIGPRVVDIMNLVIKTLQDSSPTIKRDAALKTLGQVASFTGTVIDPYVDHPELLIILNRLVKVETSPSVRRETIRVIGILGALDPYRRKVLYDKVDGSTNDRTRSTHTDISLLMTTVGGQTNEDYFQAVAFNSLVGIISDPSLSALHYTKAMDAIVHIFLTQGLKCIPFLPQVVPAMLAAIRQSSPAYQKPWLTKLGTLISLVKHHIQNFLDPILTVILDFWSNPELQTTVIQLVEVIARSLEGDFKSSIPRLLREILRTFDGDLSDPMRQDVLVETLHALAAFGLSIEEYTHLILPAILKLLDRADVSLKVKETAIVTIGSLSRQVNFSEHASQIIHPLSSVIAASSPSNPASQHLALLAMNALGSLVIQLGSSYAIFIPMMHKVIQSSRIQHTTYDQLVTKILKREPLPQDFGKSDVKTSDATQTATPAPVAVNQQSLKQTWNTSLVSTPDEWREWAKQLGLELLRESPSVALRACQDLAQEHDSLNRELFNVAFISCWVTLYEPYQEDLINSIQNAMSAEMVPAEVTNLLLNLCEFAEHDDKVLPLDPKMLGENALTHRAFAKALHYKELEYFTDPSAAVVKSLVNVNSKLQQQDTAWGILTFARHEDDQFDHTQFEYEKWYLELNRWQEAYEAFDRKSAAGEEDNEVIWGKMQCLHALGEWDKLADYVQSVWGSSTTADHRKYSPLAAAAAWSLKQWDLMEDYVAVMKKDSAEYFFYRAIIAIHGNQYSKALKYINKSREGADPELCSLFNESYARAYNVLIRIQMLSELEEIITYKQSADQPQRQASMRRTWMRRLKGCEQDVEIWQRVLSVRSLVLTPSQDKDMWIKFANLCRKSDRLGLAEKTLSSLLGPQENGDGDGALQAPPHVVYAYFKYTWAQGSKQDTLLWLQSFTTKLTSDLGLDTPDMVIPPEARSEFTQLLARCYLKQGEWEVALKDDWIPTDNVDILKLYKRATQLDSDWYKAWHEFSLRCFEIIQRFETQPDLIQSDVFANYVVPAVQGFYRSVALLKGNSLQDTLRLLTLWFNYGFHESVNMAITKGASSVSIDVWLEVIPQIIARINNPNSLVRNAIEQLLNSVGRAHPQALIYPLLVASKSTVLARTEGAYAIMNQMRDHSPLLVDQASLVSHELIRVAILWHELWVEGLEEASRFYFAEQNPQGMFNTLEPLHEMIDKGAETLREQSFIQSFSHDLSVARDFCRRYRQHGDANDLSSAWDIYYMVFKKLSKQLSQLPTLELQYVSPKLLKVRDLELAVPGTYRSGKPVVRIVSFVPTFTVITSKQRPRRLTVNGGDGKAYQFVLKGHEDLRQDERVMQLFGLVNTLLSHDPESFKRHLHIQSYSITPLSPNSGLIGWVQDTDTMHVLIKDYRESRKILLNIEHRLILQMAPDYDYLTLMQKVEVFEYALENTTGQDLYRVLWLKSRNSESWVERRTTYIRSLASTSMVGYILGLGDRHPSNLLLDRVSGKIVHIDFGDCFEITMHRDKFPEKIPFRLTRMLTNAMEICGVYGAYSRSCEIVMRVMRDNKESLMAVLEAFVYDPLFIWRLALTPDEPAAAPEDMDPDRGAFGGGPGNRRRGEENEMLRGADGKEIQNAHAVKVIQRIQDKLTGRDFGREGRDLRPPQVLPVDEQVRKLIQQATSMENLCQCFIGWCAFW</sequence>
<proteinExistence type="inferred from homology"/>
<dbReference type="FunFam" id="1.10.1070.11:FF:000029">
    <property type="entry name" value="Serine/threonine-protein kinase TOR"/>
    <property type="match status" value="1"/>
</dbReference>
<evidence type="ECO:0000256" key="3">
    <source>
        <dbReference type="ARBA" id="ARBA00022679"/>
    </source>
</evidence>
<accession>A0A0F7SSB8</accession>
<keyword evidence="9" id="KW-0131">Cell cycle</keyword>
<feature type="domain" description="FAT" evidence="15">
    <location>
        <begin position="1272"/>
        <end position="1820"/>
    </location>
</feature>
<feature type="domain" description="PI3K/PI4K catalytic" evidence="14">
    <location>
        <begin position="1994"/>
        <end position="2335"/>
    </location>
</feature>
<dbReference type="FunFam" id="1.25.10.10:FF:000371">
    <property type="entry name" value="Serine/threonine-protein kinase TOR"/>
    <property type="match status" value="1"/>
</dbReference>
<dbReference type="InterPro" id="IPR000403">
    <property type="entry name" value="PI3/4_kinase_cat_dom"/>
</dbReference>
<organism evidence="17">
    <name type="scientific">Phaffia rhodozyma</name>
    <name type="common">Yeast</name>
    <name type="synonym">Xanthophyllomyces dendrorhous</name>
    <dbReference type="NCBI Taxonomy" id="264483"/>
    <lineage>
        <taxon>Eukaryota</taxon>
        <taxon>Fungi</taxon>
        <taxon>Dikarya</taxon>
        <taxon>Basidiomycota</taxon>
        <taxon>Agaricomycotina</taxon>
        <taxon>Tremellomycetes</taxon>
        <taxon>Cystofilobasidiales</taxon>
        <taxon>Mrakiaceae</taxon>
        <taxon>Phaffia</taxon>
    </lineage>
</organism>
<dbReference type="GO" id="GO:0044877">
    <property type="term" value="F:protein-containing complex binding"/>
    <property type="evidence" value="ECO:0007669"/>
    <property type="project" value="InterPro"/>
</dbReference>
<comment type="catalytic activity">
    <reaction evidence="10 12">
        <text>L-threonyl-[protein] + ATP = O-phospho-L-threonyl-[protein] + ADP + H(+)</text>
        <dbReference type="Rhea" id="RHEA:46608"/>
        <dbReference type="Rhea" id="RHEA-COMP:11060"/>
        <dbReference type="Rhea" id="RHEA-COMP:11605"/>
        <dbReference type="ChEBI" id="CHEBI:15378"/>
        <dbReference type="ChEBI" id="CHEBI:30013"/>
        <dbReference type="ChEBI" id="CHEBI:30616"/>
        <dbReference type="ChEBI" id="CHEBI:61977"/>
        <dbReference type="ChEBI" id="CHEBI:456216"/>
        <dbReference type="EC" id="2.7.11.1"/>
    </reaction>
</comment>
<dbReference type="GO" id="GO:0010972">
    <property type="term" value="P:negative regulation of G2/M transition of mitotic cell cycle"/>
    <property type="evidence" value="ECO:0007669"/>
    <property type="project" value="UniProtKB-ARBA"/>
</dbReference>
<dbReference type="PROSITE" id="PS00915">
    <property type="entry name" value="PI3_4_KINASE_1"/>
    <property type="match status" value="1"/>
</dbReference>
<dbReference type="GO" id="GO:0106310">
    <property type="term" value="F:protein serine kinase activity"/>
    <property type="evidence" value="ECO:0007669"/>
    <property type="project" value="RHEA"/>
</dbReference>
<dbReference type="PROSITE" id="PS51190">
    <property type="entry name" value="FATC"/>
    <property type="match status" value="1"/>
</dbReference>
<dbReference type="SMART" id="SM00146">
    <property type="entry name" value="PI3Kc"/>
    <property type="match status" value="1"/>
</dbReference>
<keyword evidence="3 12" id="KW-0808">Transferase</keyword>
<keyword evidence="6 12" id="KW-0418">Kinase</keyword>
<dbReference type="PANTHER" id="PTHR11139:SF9">
    <property type="entry name" value="SERINE_THREONINE-PROTEIN KINASE MTOR"/>
    <property type="match status" value="1"/>
</dbReference>
<dbReference type="PROSITE" id="PS51189">
    <property type="entry name" value="FAT"/>
    <property type="match status" value="1"/>
</dbReference>
<evidence type="ECO:0000256" key="11">
    <source>
        <dbReference type="ARBA" id="ARBA00048679"/>
    </source>
</evidence>
<dbReference type="InterPro" id="IPR003151">
    <property type="entry name" value="PIK-rel_kinase_FAT"/>
</dbReference>
<dbReference type="SUPFAM" id="SSF56112">
    <property type="entry name" value="Protein kinase-like (PK-like)"/>
    <property type="match status" value="1"/>
</dbReference>
<keyword evidence="4" id="KW-0677">Repeat</keyword>
<evidence type="ECO:0000256" key="8">
    <source>
        <dbReference type="ARBA" id="ARBA00023254"/>
    </source>
</evidence>
<name>A0A0F7SSB8_PHARH</name>
<evidence type="ECO:0000256" key="4">
    <source>
        <dbReference type="ARBA" id="ARBA00022737"/>
    </source>
</evidence>
<dbReference type="FunFam" id="1.20.120.150:FF:000001">
    <property type="entry name" value="Serine/threonine-protein kinase TOR"/>
    <property type="match status" value="1"/>
</dbReference>
<evidence type="ECO:0000259" key="14">
    <source>
        <dbReference type="PROSITE" id="PS50290"/>
    </source>
</evidence>
<dbReference type="GO" id="GO:0005634">
    <property type="term" value="C:nucleus"/>
    <property type="evidence" value="ECO:0007669"/>
    <property type="project" value="TreeGrafter"/>
</dbReference>
<dbReference type="InterPro" id="IPR009076">
    <property type="entry name" value="FRB_dom"/>
</dbReference>
<dbReference type="Gene3D" id="1.25.10.10">
    <property type="entry name" value="Leucine-rich Repeat Variant"/>
    <property type="match status" value="4"/>
</dbReference>
<evidence type="ECO:0000256" key="6">
    <source>
        <dbReference type="ARBA" id="ARBA00022777"/>
    </source>
</evidence>
<dbReference type="SUPFAM" id="SSF48371">
    <property type="entry name" value="ARM repeat"/>
    <property type="match status" value="2"/>
</dbReference>
<evidence type="ECO:0000256" key="13">
    <source>
        <dbReference type="SAM" id="MobiDB-lite"/>
    </source>
</evidence>
<evidence type="ECO:0000256" key="7">
    <source>
        <dbReference type="ARBA" id="ARBA00022840"/>
    </source>
</evidence>
<protein>
    <recommendedName>
        <fullName evidence="12">Serine/threonine-protein kinase TOR</fullName>
        <ecNumber evidence="12">2.7.11.1</ecNumber>
    </recommendedName>
</protein>
<dbReference type="GO" id="GO:0031932">
    <property type="term" value="C:TORC2 complex"/>
    <property type="evidence" value="ECO:0007669"/>
    <property type="project" value="TreeGrafter"/>
</dbReference>
<dbReference type="GO" id="GO:0031931">
    <property type="term" value="C:TORC1 complex"/>
    <property type="evidence" value="ECO:0007669"/>
    <property type="project" value="TreeGrafter"/>
</dbReference>
<dbReference type="InterPro" id="IPR024585">
    <property type="entry name" value="mTOR_dom"/>
</dbReference>
<evidence type="ECO:0000256" key="5">
    <source>
        <dbReference type="ARBA" id="ARBA00022741"/>
    </source>
</evidence>
<dbReference type="GO" id="GO:0038202">
    <property type="term" value="P:TORC1 signaling"/>
    <property type="evidence" value="ECO:0007669"/>
    <property type="project" value="TreeGrafter"/>
</dbReference>
<dbReference type="InterPro" id="IPR050517">
    <property type="entry name" value="DDR_Repair_Kinase"/>
</dbReference>
<dbReference type="SMART" id="SM01346">
    <property type="entry name" value="DUF3385"/>
    <property type="match status" value="1"/>
</dbReference>
<dbReference type="InterPro" id="IPR026683">
    <property type="entry name" value="TOR_cat"/>
</dbReference>
<dbReference type="GO" id="GO:0045944">
    <property type="term" value="P:positive regulation of transcription by RNA polymerase II"/>
    <property type="evidence" value="ECO:0007669"/>
    <property type="project" value="UniProtKB-ARBA"/>
</dbReference>
<dbReference type="InterPro" id="IPR014009">
    <property type="entry name" value="PIK_FAT"/>
</dbReference>
<evidence type="ECO:0000256" key="2">
    <source>
        <dbReference type="ARBA" id="ARBA00022527"/>
    </source>
</evidence>
<dbReference type="Gene3D" id="3.30.1010.10">
    <property type="entry name" value="Phosphatidylinositol 3-kinase Catalytic Subunit, Chain A, domain 4"/>
    <property type="match status" value="1"/>
</dbReference>
<dbReference type="InterPro" id="IPR011990">
    <property type="entry name" value="TPR-like_helical_dom_sf"/>
</dbReference>
<dbReference type="PROSITE" id="PS00916">
    <property type="entry name" value="PI3_4_KINASE_2"/>
    <property type="match status" value="1"/>
</dbReference>